<dbReference type="AlphaFoldDB" id="A0AAV7UEN2"/>
<gene>
    <name evidence="1" type="ORF">NDU88_004196</name>
</gene>
<evidence type="ECO:0000313" key="1">
    <source>
        <dbReference type="EMBL" id="KAJ1187420.1"/>
    </source>
</evidence>
<dbReference type="EMBL" id="JANPWB010000005">
    <property type="protein sequence ID" value="KAJ1187420.1"/>
    <property type="molecule type" value="Genomic_DNA"/>
</dbReference>
<evidence type="ECO:0000313" key="2">
    <source>
        <dbReference type="Proteomes" id="UP001066276"/>
    </source>
</evidence>
<dbReference type="Proteomes" id="UP001066276">
    <property type="component" value="Chromosome 3_1"/>
</dbReference>
<proteinExistence type="predicted"/>
<accession>A0AAV7UEN2</accession>
<protein>
    <submittedName>
        <fullName evidence="1">Uncharacterized protein</fullName>
    </submittedName>
</protein>
<keyword evidence="2" id="KW-1185">Reference proteome</keyword>
<sequence>MGSLCRGQRTLCAPDYLHHPCWRALSSRKDVTLTVNFSESSIPERDILKAFLLRSGKRCALRTVHLRAAVAEYRAGLEAPD</sequence>
<name>A0AAV7UEN2_PLEWA</name>
<reference evidence="1" key="1">
    <citation type="journal article" date="2022" name="bioRxiv">
        <title>Sequencing and chromosome-scale assembly of the giantPleurodeles waltlgenome.</title>
        <authorList>
            <person name="Brown T."/>
            <person name="Elewa A."/>
            <person name="Iarovenko S."/>
            <person name="Subramanian E."/>
            <person name="Araus A.J."/>
            <person name="Petzold A."/>
            <person name="Susuki M."/>
            <person name="Suzuki K.-i.T."/>
            <person name="Hayashi T."/>
            <person name="Toyoda A."/>
            <person name="Oliveira C."/>
            <person name="Osipova E."/>
            <person name="Leigh N.D."/>
            <person name="Simon A."/>
            <person name="Yun M.H."/>
        </authorList>
    </citation>
    <scope>NUCLEOTIDE SEQUENCE</scope>
    <source>
        <strain evidence="1">20211129_DDA</strain>
        <tissue evidence="1">Liver</tissue>
    </source>
</reference>
<comment type="caution">
    <text evidence="1">The sequence shown here is derived from an EMBL/GenBank/DDBJ whole genome shotgun (WGS) entry which is preliminary data.</text>
</comment>
<organism evidence="1 2">
    <name type="scientific">Pleurodeles waltl</name>
    <name type="common">Iberian ribbed newt</name>
    <dbReference type="NCBI Taxonomy" id="8319"/>
    <lineage>
        <taxon>Eukaryota</taxon>
        <taxon>Metazoa</taxon>
        <taxon>Chordata</taxon>
        <taxon>Craniata</taxon>
        <taxon>Vertebrata</taxon>
        <taxon>Euteleostomi</taxon>
        <taxon>Amphibia</taxon>
        <taxon>Batrachia</taxon>
        <taxon>Caudata</taxon>
        <taxon>Salamandroidea</taxon>
        <taxon>Salamandridae</taxon>
        <taxon>Pleurodelinae</taxon>
        <taxon>Pleurodeles</taxon>
    </lineage>
</organism>